<dbReference type="Pfam" id="PF19800">
    <property type="entry name" value="DUF6283"/>
    <property type="match status" value="1"/>
</dbReference>
<keyword evidence="3" id="KW-1185">Reference proteome</keyword>
<sequence length="155" mass="16714">MIRSLSVDDKQVGPPAPRPCASCPYRRDVPSGIWYASEYAKLPRYDAETGAQPGGLFHCHQNDSDGSRRRICAGWAGCHDGDELLALRLAVFSGRISSATAQTTVNYRSPVPLFDSGAEAAIHGVRGFDAADSGALQAIEKIRRVRGDIIEDQPS</sequence>
<dbReference type="InterPro" id="IPR046250">
    <property type="entry name" value="DUF6283"/>
</dbReference>
<reference evidence="3" key="1">
    <citation type="submission" date="2017-07" db="EMBL/GenBank/DDBJ databases">
        <title>Comparative genome mining reveals phylogenetic distribution patterns of secondary metabolites in Amycolatopsis.</title>
        <authorList>
            <person name="Adamek M."/>
            <person name="Alanjary M."/>
            <person name="Sales-Ortells H."/>
            <person name="Goodfellow M."/>
            <person name="Bull A.T."/>
            <person name="Kalinowski J."/>
            <person name="Ziemert N."/>
        </authorList>
    </citation>
    <scope>NUCLEOTIDE SEQUENCE [LARGE SCALE GENOMIC DNA]</scope>
    <source>
        <strain evidence="3">H5</strain>
    </source>
</reference>
<protein>
    <submittedName>
        <fullName evidence="2">Uncharacterized protein</fullName>
    </submittedName>
</protein>
<evidence type="ECO:0000313" key="3">
    <source>
        <dbReference type="Proteomes" id="UP000215199"/>
    </source>
</evidence>
<dbReference type="AlphaFoldDB" id="A0A229SQM0"/>
<dbReference type="Proteomes" id="UP000215199">
    <property type="component" value="Unassembled WGS sequence"/>
</dbReference>
<dbReference type="OrthoDB" id="4351072at2"/>
<accession>A0A229SQM0</accession>
<gene>
    <name evidence="2" type="ORF">CF165_38525</name>
</gene>
<dbReference type="EMBL" id="NMUL01000047">
    <property type="protein sequence ID" value="OXM61375.1"/>
    <property type="molecule type" value="Genomic_DNA"/>
</dbReference>
<name>A0A229SQM0_9PSEU</name>
<evidence type="ECO:0000256" key="1">
    <source>
        <dbReference type="SAM" id="MobiDB-lite"/>
    </source>
</evidence>
<feature type="region of interest" description="Disordered" evidence="1">
    <location>
        <begin position="1"/>
        <end position="20"/>
    </location>
</feature>
<comment type="caution">
    <text evidence="2">The sequence shown here is derived from an EMBL/GenBank/DDBJ whole genome shotgun (WGS) entry which is preliminary data.</text>
</comment>
<proteinExistence type="predicted"/>
<evidence type="ECO:0000313" key="2">
    <source>
        <dbReference type="EMBL" id="OXM61375.1"/>
    </source>
</evidence>
<organism evidence="2 3">
    <name type="scientific">Amycolatopsis vastitatis</name>
    <dbReference type="NCBI Taxonomy" id="1905142"/>
    <lineage>
        <taxon>Bacteria</taxon>
        <taxon>Bacillati</taxon>
        <taxon>Actinomycetota</taxon>
        <taxon>Actinomycetes</taxon>
        <taxon>Pseudonocardiales</taxon>
        <taxon>Pseudonocardiaceae</taxon>
        <taxon>Amycolatopsis</taxon>
    </lineage>
</organism>
<feature type="compositionally biased region" description="Basic and acidic residues" evidence="1">
    <location>
        <begin position="1"/>
        <end position="11"/>
    </location>
</feature>